<protein>
    <submittedName>
        <fullName evidence="1">ABC transporter substrate-binding protein</fullName>
    </submittedName>
</protein>
<organism evidence="1 2">
    <name type="scientific">Brevibacillus ruminantium</name>
    <dbReference type="NCBI Taxonomy" id="2950604"/>
    <lineage>
        <taxon>Bacteria</taxon>
        <taxon>Bacillati</taxon>
        <taxon>Bacillota</taxon>
        <taxon>Bacilli</taxon>
        <taxon>Bacillales</taxon>
        <taxon>Paenibacillaceae</taxon>
        <taxon>Brevibacillus</taxon>
    </lineage>
</organism>
<accession>A0ABY4WC93</accession>
<evidence type="ECO:0000313" key="2">
    <source>
        <dbReference type="Proteomes" id="UP001056500"/>
    </source>
</evidence>
<proteinExistence type="predicted"/>
<gene>
    <name evidence="1" type="ORF">NDK47_20590</name>
</gene>
<dbReference type="PANTHER" id="PTHR35271">
    <property type="entry name" value="ABC TRANSPORTER, SUBSTRATE-BINDING LIPOPROTEIN-RELATED"/>
    <property type="match status" value="1"/>
</dbReference>
<name>A0ABY4WC93_9BACL</name>
<dbReference type="Pfam" id="PF04392">
    <property type="entry name" value="ABC_sub_bind"/>
    <property type="match status" value="1"/>
</dbReference>
<dbReference type="InterPro" id="IPR007487">
    <property type="entry name" value="ABC_transpt-TYRBP-like"/>
</dbReference>
<dbReference type="EMBL" id="CP098755">
    <property type="protein sequence ID" value="USG64524.1"/>
    <property type="molecule type" value="Genomic_DNA"/>
</dbReference>
<dbReference type="CDD" id="cd06325">
    <property type="entry name" value="PBP1_ABC_unchar_transporter"/>
    <property type="match status" value="1"/>
</dbReference>
<sequence length="338" mass="36376">MHRTRHAFFLTCVVLAAMGLLFLLIASNRSEPLPVSRIGVVVSNEGRTEKIAGLKEGMEKLGLPEGKRVEYLTVRLLPDQDHYRNDEAVDALLRAHPDVVVTAGAKETAAVQTAVARMALPAPPIVFIGVALPSVLSSSAASAGQVTGVDNAQMSLIGKRLELIVRLLPHAENVLVIADDQTPLFQKGIEEAQMAATKLGIRTEIATISSTADVERELEQLPAGKYDALLPLPSLILEDAITDALPLLTEKRLFVMGAYPEQVKKGLFAAYGVSFFEQGEQASMLVANLLDGVPVSKLPIQWPNHVKLSLHTASIAKLSIPLSDRQLSLADELYGGDE</sequence>
<dbReference type="RefSeq" id="WP_251871636.1">
    <property type="nucleotide sequence ID" value="NZ_CP098755.1"/>
</dbReference>
<dbReference type="PANTHER" id="PTHR35271:SF1">
    <property type="entry name" value="ABC TRANSPORTER, SUBSTRATE-BINDING LIPOPROTEIN"/>
    <property type="match status" value="1"/>
</dbReference>
<dbReference type="Gene3D" id="3.40.50.2300">
    <property type="match status" value="2"/>
</dbReference>
<reference evidence="1" key="1">
    <citation type="submission" date="2022-06" db="EMBL/GenBank/DDBJ databases">
        <title>Genome sequencing of Brevibacillus sp. BB3-R1.</title>
        <authorList>
            <person name="Heo J."/>
            <person name="Lee D."/>
            <person name="Won M."/>
            <person name="Han B.-H."/>
            <person name="Hong S.-B."/>
            <person name="Kwon S.-W."/>
        </authorList>
    </citation>
    <scope>NUCLEOTIDE SEQUENCE</scope>
    <source>
        <strain evidence="1">BB3-R1</strain>
    </source>
</reference>
<keyword evidence="2" id="KW-1185">Reference proteome</keyword>
<dbReference type="Proteomes" id="UP001056500">
    <property type="component" value="Chromosome"/>
</dbReference>
<evidence type="ECO:0000313" key="1">
    <source>
        <dbReference type="EMBL" id="USG64524.1"/>
    </source>
</evidence>